<keyword evidence="5" id="KW-0406">Ion transport</keyword>
<evidence type="ECO:0000256" key="6">
    <source>
        <dbReference type="ARBA" id="ARBA00023136"/>
    </source>
</evidence>
<feature type="transmembrane region" description="Helical" evidence="8">
    <location>
        <begin position="680"/>
        <end position="702"/>
    </location>
</feature>
<proteinExistence type="predicted"/>
<evidence type="ECO:0000313" key="13">
    <source>
        <dbReference type="EMBL" id="CAF3712050.1"/>
    </source>
</evidence>
<feature type="transmembrane region" description="Helical" evidence="8">
    <location>
        <begin position="788"/>
        <end position="806"/>
    </location>
</feature>
<feature type="domain" description="TRPM SLOG" evidence="10">
    <location>
        <begin position="210"/>
        <end position="324"/>
    </location>
</feature>
<evidence type="ECO:0000256" key="3">
    <source>
        <dbReference type="ARBA" id="ARBA00022692"/>
    </source>
</evidence>
<evidence type="ECO:0000313" key="12">
    <source>
        <dbReference type="EMBL" id="CAF0923701.1"/>
    </source>
</evidence>
<keyword evidence="4 8" id="KW-1133">Transmembrane helix</keyword>
<accession>A0A814B9J0</accession>
<comment type="caution">
    <text evidence="12">The sequence shown here is derived from an EMBL/GenBank/DDBJ whole genome shotgun (WGS) entry which is preliminary data.</text>
</comment>
<evidence type="ECO:0000259" key="9">
    <source>
        <dbReference type="Pfam" id="PF00520"/>
    </source>
</evidence>
<feature type="domain" description="Ion transport" evidence="9">
    <location>
        <begin position="751"/>
        <end position="1012"/>
    </location>
</feature>
<evidence type="ECO:0000256" key="4">
    <source>
        <dbReference type="ARBA" id="ARBA00022989"/>
    </source>
</evidence>
<dbReference type="InterPro" id="IPR050927">
    <property type="entry name" value="TRPM"/>
</dbReference>
<dbReference type="EMBL" id="CAJOAZ010000779">
    <property type="protein sequence ID" value="CAF3712050.1"/>
    <property type="molecule type" value="Genomic_DNA"/>
</dbReference>
<dbReference type="InterPro" id="IPR005821">
    <property type="entry name" value="Ion_trans_dom"/>
</dbReference>
<dbReference type="AlphaFoldDB" id="A0A814B9J0"/>
<feature type="domain" description="TRPM-like" evidence="11">
    <location>
        <begin position="527"/>
        <end position="655"/>
    </location>
</feature>
<feature type="transmembrane region" description="Helical" evidence="8">
    <location>
        <begin position="976"/>
        <end position="1001"/>
    </location>
</feature>
<evidence type="ECO:0000256" key="1">
    <source>
        <dbReference type="ARBA" id="ARBA00004141"/>
    </source>
</evidence>
<dbReference type="GO" id="GO:0005886">
    <property type="term" value="C:plasma membrane"/>
    <property type="evidence" value="ECO:0007669"/>
    <property type="project" value="TreeGrafter"/>
</dbReference>
<feature type="transmembrane region" description="Helical" evidence="8">
    <location>
        <begin position="853"/>
        <end position="874"/>
    </location>
</feature>
<keyword evidence="7" id="KW-0407">Ion channel</keyword>
<reference evidence="12" key="1">
    <citation type="submission" date="2021-02" db="EMBL/GenBank/DDBJ databases">
        <authorList>
            <person name="Nowell W R."/>
        </authorList>
    </citation>
    <scope>NUCLEOTIDE SEQUENCE</scope>
</reference>
<feature type="transmembrane region" description="Helical" evidence="8">
    <location>
        <begin position="750"/>
        <end position="768"/>
    </location>
</feature>
<gene>
    <name evidence="12" type="ORF">JYZ213_LOCUS11761</name>
    <name evidence="13" type="ORF">OXD698_LOCUS13030</name>
</gene>
<dbReference type="InterPro" id="IPR041491">
    <property type="entry name" value="TRPM_SLOG"/>
</dbReference>
<dbReference type="Pfam" id="PF00520">
    <property type="entry name" value="Ion_trans"/>
    <property type="match status" value="1"/>
</dbReference>
<evidence type="ECO:0000313" key="14">
    <source>
        <dbReference type="Proteomes" id="UP000663845"/>
    </source>
</evidence>
<feature type="transmembrane region" description="Helical" evidence="8">
    <location>
        <begin position="894"/>
        <end position="916"/>
    </location>
</feature>
<dbReference type="InterPro" id="IPR057366">
    <property type="entry name" value="TRPM-like"/>
</dbReference>
<feature type="transmembrane region" description="Helical" evidence="8">
    <location>
        <begin position="827"/>
        <end position="847"/>
    </location>
</feature>
<feature type="domain" description="TRPM SLOG" evidence="10">
    <location>
        <begin position="54"/>
        <end position="167"/>
    </location>
</feature>
<dbReference type="Proteomes" id="UP000663844">
    <property type="component" value="Unassembled WGS sequence"/>
</dbReference>
<evidence type="ECO:0000256" key="2">
    <source>
        <dbReference type="ARBA" id="ARBA00022448"/>
    </source>
</evidence>
<name>A0A814B9J0_9BILA</name>
<dbReference type="Pfam" id="PF25508">
    <property type="entry name" value="TRPM2"/>
    <property type="match status" value="1"/>
</dbReference>
<evidence type="ECO:0000259" key="10">
    <source>
        <dbReference type="Pfam" id="PF18139"/>
    </source>
</evidence>
<organism evidence="12 14">
    <name type="scientific">Adineta steineri</name>
    <dbReference type="NCBI Taxonomy" id="433720"/>
    <lineage>
        <taxon>Eukaryota</taxon>
        <taxon>Metazoa</taxon>
        <taxon>Spiralia</taxon>
        <taxon>Gnathifera</taxon>
        <taxon>Rotifera</taxon>
        <taxon>Eurotatoria</taxon>
        <taxon>Bdelloidea</taxon>
        <taxon>Adinetida</taxon>
        <taxon>Adinetidae</taxon>
        <taxon>Adineta</taxon>
    </lineage>
</organism>
<comment type="subcellular location">
    <subcellularLocation>
        <location evidence="1">Membrane</location>
        <topology evidence="1">Multi-pass membrane protein</topology>
    </subcellularLocation>
</comment>
<dbReference type="EMBL" id="CAJNOG010000089">
    <property type="protein sequence ID" value="CAF0923701.1"/>
    <property type="molecule type" value="Genomic_DNA"/>
</dbReference>
<dbReference type="GO" id="GO:0030001">
    <property type="term" value="P:metal ion transport"/>
    <property type="evidence" value="ECO:0007669"/>
    <property type="project" value="TreeGrafter"/>
</dbReference>
<keyword evidence="3 8" id="KW-0812">Transmembrane</keyword>
<evidence type="ECO:0000256" key="7">
    <source>
        <dbReference type="ARBA" id="ARBA00023303"/>
    </source>
</evidence>
<dbReference type="Proteomes" id="UP000663845">
    <property type="component" value="Unassembled WGS sequence"/>
</dbReference>
<sequence length="1113" mass="128704">MSRFIGQQIHHVRKTVERLHIRQSDDDPEDSITTQYGFMKFDENEPDKTTRPSQFIRLALDTNAETIVEFMKEAWHLPTPDLIISVTGGAKHFELPARLRLAFQLGLLSAAATTNAWIITAGTNAGVVTQVGGALNKYRYKNQKDGLEIPCIGIASWGYTAGKNQLDPLLSQTSVTSNVSKGSWLSKKPAFNFGINSLHFTGQAAYGMSNYVVKEKEEKRCALEPNHTHFLLLDDGTDRPEHILPLRADIEMFSRHIKKKNASDDTVDALIPIVMVLVEGGRSAIQCVCEALLSNTPVVVVKDSGRGADLIVDLIRIFSTELINHTHVVKNETKDLHFNRRRSSSFAKASIRVTEINATFAKFRIHNPWIDDLRDDLCRLLNDRKQLITIYCFDNTRHMSKLEDAILEAVFNAAKFSNESNEQHRSAAELKLALAWNKVEYARQAIFTEFSITKWTKEDVRLGLVDAIRRGYIGFIELFNEFGTTFPKLTLGDLEYLYSTASIDKVLPLKKTRYETPTREEFYLEYMKVRLETCTDKNVLLGEHATRDLFIWAIFLDRFEFAVYLCSKTWNQAVAPLFGARLYKKAATMTPDSESKCQYETNAKKFDKFAATIIDQCFDVDRDFAINILRRPAVAFYNQNPLQLALKGDSRAFLASRCVQKYLDNEWFGNINYKRQHINIRIFFCSLFLPLLPIFFGILPYLQRHVPFNPNMTSRTKFSTASSSYTVPNTVNIRWTQKLLFFYRAPIVRFYYNLIFFFIFLGLFSYVLLVDFFPLNIYHGYHSSVTGLPIPIPEIWLHVCIWGIIIEEMRQFTFTNSFVEYLNEMSNLIDMTAIIFYLIGFMTRFIVIEEYFMISKIILCLDLILWYVRILHLFAAYEKLGPKLIMIFNTMKDLLFFVCFILIFLFGFSITSWSLLITTSQVQWIYDTNGKLVDVLITSNSTNTWGWKLLRDVTNYGVWKVFGQVDLVETTNSYQAVAFVLAILFVTISNVLLLNVLVALFNVTIENVQHESHDLWRYQRFLVVNEFRHKSLLPPPFNTLFCLISSTIRFIKRHRKGSKNHAPITHKVKRSFDVIDTTNDQYDHEFKIVDHMQRESAITEDFWRETLQSINKN</sequence>
<keyword evidence="2" id="KW-0813">Transport</keyword>
<dbReference type="PANTHER" id="PTHR13800">
    <property type="entry name" value="TRANSIENT RECEPTOR POTENTIAL CATION CHANNEL, SUBFAMILY M, MEMBER 6"/>
    <property type="match status" value="1"/>
</dbReference>
<keyword evidence="6 8" id="KW-0472">Membrane</keyword>
<evidence type="ECO:0000259" key="11">
    <source>
        <dbReference type="Pfam" id="PF25508"/>
    </source>
</evidence>
<dbReference type="Pfam" id="PF18139">
    <property type="entry name" value="LSDAT_euk"/>
    <property type="match status" value="2"/>
</dbReference>
<protein>
    <submittedName>
        <fullName evidence="12">Uncharacterized protein</fullName>
    </submittedName>
</protein>
<dbReference type="PANTHER" id="PTHR13800:SF1">
    <property type="entry name" value="TRANSIENT RECEPTOR POTENTIAL CATION CHANNEL TRPM"/>
    <property type="match status" value="1"/>
</dbReference>
<dbReference type="GO" id="GO:0005261">
    <property type="term" value="F:monoatomic cation channel activity"/>
    <property type="evidence" value="ECO:0007669"/>
    <property type="project" value="TreeGrafter"/>
</dbReference>
<evidence type="ECO:0000256" key="8">
    <source>
        <dbReference type="SAM" id="Phobius"/>
    </source>
</evidence>
<evidence type="ECO:0000256" key="5">
    <source>
        <dbReference type="ARBA" id="ARBA00023065"/>
    </source>
</evidence>